<evidence type="ECO:0000313" key="9">
    <source>
        <dbReference type="Proteomes" id="UP000826462"/>
    </source>
</evidence>
<evidence type="ECO:0000313" key="8">
    <source>
        <dbReference type="EMBL" id="QYD70832.1"/>
    </source>
</evidence>
<keyword evidence="4 7" id="KW-1133">Transmembrane helix</keyword>
<dbReference type="RefSeq" id="WP_219800135.1">
    <property type="nucleotide sequence ID" value="NZ_CP080095.1"/>
</dbReference>
<feature type="region of interest" description="Disordered" evidence="6">
    <location>
        <begin position="302"/>
        <end position="321"/>
    </location>
</feature>
<accession>A0ABX8UPA6</accession>
<feature type="transmembrane region" description="Helical" evidence="7">
    <location>
        <begin position="111"/>
        <end position="131"/>
    </location>
</feature>
<evidence type="ECO:0000256" key="3">
    <source>
        <dbReference type="ARBA" id="ARBA00022692"/>
    </source>
</evidence>
<dbReference type="PANTHER" id="PTHR30213:SF0">
    <property type="entry name" value="UPF0761 MEMBRANE PROTEIN YIHY"/>
    <property type="match status" value="1"/>
</dbReference>
<evidence type="ECO:0000256" key="7">
    <source>
        <dbReference type="SAM" id="Phobius"/>
    </source>
</evidence>
<name>A0ABX8UPA6_9BURK</name>
<evidence type="ECO:0000256" key="5">
    <source>
        <dbReference type="ARBA" id="ARBA00023136"/>
    </source>
</evidence>
<dbReference type="Pfam" id="PF03631">
    <property type="entry name" value="Virul_fac_BrkB"/>
    <property type="match status" value="1"/>
</dbReference>
<dbReference type="PIRSF" id="PIRSF035875">
    <property type="entry name" value="RNase_BN"/>
    <property type="match status" value="1"/>
</dbReference>
<proteinExistence type="predicted"/>
<reference evidence="8 9" key="1">
    <citation type="submission" date="2021-07" db="EMBL/GenBank/DDBJ databases">
        <title>Paraburkholderia edwinii protects Aspergillus sp. from phenazines by acting as a toxin sponge.</title>
        <authorList>
            <person name="Dahlstrom K.M."/>
            <person name="Newman D.K."/>
        </authorList>
    </citation>
    <scope>NUCLEOTIDE SEQUENCE [LARGE SCALE GENOMIC DNA]</scope>
    <source>
        <strain evidence="8 9">Pe01</strain>
    </source>
</reference>
<feature type="compositionally biased region" description="Pro residues" evidence="6">
    <location>
        <begin position="306"/>
        <end position="321"/>
    </location>
</feature>
<keyword evidence="5 7" id="KW-0472">Membrane</keyword>
<dbReference type="Proteomes" id="UP000826462">
    <property type="component" value="Chromosome 1"/>
</dbReference>
<sequence>MTTLINAFHNAFHNALRNDALRFVAMHPARFVWIAMKAFRANQGLLLAGAVAYYALLSIVPLLILVAIAFSHFVGEARLLDTLARLLEWLIPGQSRALVSELANFLAHRNVVGWLLLVTMIFFSSLAFTVLENALSIIFVHRVAIRRRHFLVSAIVPYCFSLSLGIGVLIVTLVTSSLQVVATDGVVLFGHAISLTGAVRAVLYLLGVAGEVFVLTAIYLVIPVGRPTLRHALMGAITAALLWEITRRVLVWYFATLSQVNVVYGSLATAIVVLFSLEALATLLLFGAQLIAEYERLCAPARMGSPQPPEPPVPPAPMRTG</sequence>
<evidence type="ECO:0000256" key="2">
    <source>
        <dbReference type="ARBA" id="ARBA00022475"/>
    </source>
</evidence>
<keyword evidence="3 7" id="KW-0812">Transmembrane</keyword>
<evidence type="ECO:0000256" key="4">
    <source>
        <dbReference type="ARBA" id="ARBA00022989"/>
    </source>
</evidence>
<keyword evidence="9" id="KW-1185">Reference proteome</keyword>
<comment type="subcellular location">
    <subcellularLocation>
        <location evidence="1">Cell membrane</location>
        <topology evidence="1">Multi-pass membrane protein</topology>
    </subcellularLocation>
</comment>
<dbReference type="PANTHER" id="PTHR30213">
    <property type="entry name" value="INNER MEMBRANE PROTEIN YHJD"/>
    <property type="match status" value="1"/>
</dbReference>
<evidence type="ECO:0000256" key="6">
    <source>
        <dbReference type="SAM" id="MobiDB-lite"/>
    </source>
</evidence>
<dbReference type="InterPro" id="IPR017039">
    <property type="entry name" value="Virul_fac_BrkB"/>
</dbReference>
<feature type="transmembrane region" description="Helical" evidence="7">
    <location>
        <begin position="233"/>
        <end position="255"/>
    </location>
</feature>
<dbReference type="NCBIfam" id="TIGR00765">
    <property type="entry name" value="yihY_not_rbn"/>
    <property type="match status" value="1"/>
</dbReference>
<feature type="transmembrane region" description="Helical" evidence="7">
    <location>
        <begin position="201"/>
        <end position="221"/>
    </location>
</feature>
<feature type="transmembrane region" description="Helical" evidence="7">
    <location>
        <begin position="151"/>
        <end position="181"/>
    </location>
</feature>
<organism evidence="8 9">
    <name type="scientific">Paraburkholderia edwinii</name>
    <dbReference type="NCBI Taxonomy" id="2861782"/>
    <lineage>
        <taxon>Bacteria</taxon>
        <taxon>Pseudomonadati</taxon>
        <taxon>Pseudomonadota</taxon>
        <taxon>Betaproteobacteria</taxon>
        <taxon>Burkholderiales</taxon>
        <taxon>Burkholderiaceae</taxon>
        <taxon>Paraburkholderia</taxon>
    </lineage>
</organism>
<gene>
    <name evidence="8" type="ORF">KZJ38_05700</name>
</gene>
<feature type="transmembrane region" description="Helical" evidence="7">
    <location>
        <begin position="267"/>
        <end position="286"/>
    </location>
</feature>
<protein>
    <submittedName>
        <fullName evidence="8">YihY/virulence factor BrkB family protein</fullName>
    </submittedName>
</protein>
<keyword evidence="2" id="KW-1003">Cell membrane</keyword>
<evidence type="ECO:0000256" key="1">
    <source>
        <dbReference type="ARBA" id="ARBA00004651"/>
    </source>
</evidence>
<dbReference type="EMBL" id="CP080095">
    <property type="protein sequence ID" value="QYD70832.1"/>
    <property type="molecule type" value="Genomic_DNA"/>
</dbReference>
<feature type="transmembrane region" description="Helical" evidence="7">
    <location>
        <begin position="51"/>
        <end position="74"/>
    </location>
</feature>